<dbReference type="Gene3D" id="1.20.141.10">
    <property type="entry name" value="Chitosanase, subunit A, domain 1"/>
    <property type="match status" value="1"/>
</dbReference>
<name>A0ABS0SA59_9HYPH</name>
<reference evidence="4 5" key="1">
    <citation type="submission" date="2020-10" db="EMBL/GenBank/DDBJ databases">
        <title>Aquamicrobium zhengzhouensis sp. nov., a exopolysaccharide producing bacterium isolated from farmland soil.</title>
        <authorList>
            <person name="Wang X."/>
        </authorList>
    </citation>
    <scope>NUCLEOTIDE SEQUENCE [LARGE SCALE GENOMIC DNA]</scope>
    <source>
        <strain evidence="5">cd-1</strain>
    </source>
</reference>
<protein>
    <submittedName>
        <fullName evidence="4">Glycoside hydrolase family 108 protein</fullName>
    </submittedName>
</protein>
<evidence type="ECO:0000259" key="2">
    <source>
        <dbReference type="Pfam" id="PF05838"/>
    </source>
</evidence>
<keyword evidence="1" id="KW-0812">Transmembrane</keyword>
<evidence type="ECO:0000256" key="1">
    <source>
        <dbReference type="SAM" id="Phobius"/>
    </source>
</evidence>
<keyword evidence="5" id="KW-1185">Reference proteome</keyword>
<keyword evidence="1" id="KW-0472">Membrane</keyword>
<accession>A0ABS0SA59</accession>
<dbReference type="RefSeq" id="WP_198475214.1">
    <property type="nucleotide sequence ID" value="NZ_JADGMQ010000002.1"/>
</dbReference>
<proteinExistence type="predicted"/>
<organism evidence="4 5">
    <name type="scientific">Aquamicrobium zhengzhouense</name>
    <dbReference type="NCBI Taxonomy" id="2781738"/>
    <lineage>
        <taxon>Bacteria</taxon>
        <taxon>Pseudomonadati</taxon>
        <taxon>Pseudomonadota</taxon>
        <taxon>Alphaproteobacteria</taxon>
        <taxon>Hyphomicrobiales</taxon>
        <taxon>Phyllobacteriaceae</taxon>
        <taxon>Aquamicrobium</taxon>
    </lineage>
</organism>
<dbReference type="Pfam" id="PF05838">
    <property type="entry name" value="Glyco_hydro_108"/>
    <property type="match status" value="1"/>
</dbReference>
<keyword evidence="4" id="KW-0378">Hydrolase</keyword>
<evidence type="ECO:0000313" key="4">
    <source>
        <dbReference type="EMBL" id="MBI1620175.1"/>
    </source>
</evidence>
<keyword evidence="1" id="KW-1133">Transmembrane helix</keyword>
<dbReference type="EMBL" id="JADGMQ010000002">
    <property type="protein sequence ID" value="MBI1620175.1"/>
    <property type="molecule type" value="Genomic_DNA"/>
</dbReference>
<gene>
    <name evidence="4" type="ORF">IOD40_05800</name>
</gene>
<feature type="transmembrane region" description="Helical" evidence="1">
    <location>
        <begin position="235"/>
        <end position="253"/>
    </location>
</feature>
<dbReference type="SUPFAM" id="SSF53955">
    <property type="entry name" value="Lysozyme-like"/>
    <property type="match status" value="1"/>
</dbReference>
<feature type="domain" description="Peptidoglycan binding" evidence="3">
    <location>
        <begin position="97"/>
        <end position="163"/>
    </location>
</feature>
<dbReference type="InterPro" id="IPR023346">
    <property type="entry name" value="Lysozyme-like_dom_sf"/>
</dbReference>
<dbReference type="Pfam" id="PF09374">
    <property type="entry name" value="PG_binding_3"/>
    <property type="match status" value="1"/>
</dbReference>
<comment type="caution">
    <text evidence="4">The sequence shown here is derived from an EMBL/GenBank/DDBJ whole genome shotgun (WGS) entry which is preliminary data.</text>
</comment>
<feature type="transmembrane region" description="Helical" evidence="1">
    <location>
        <begin position="210"/>
        <end position="229"/>
    </location>
</feature>
<dbReference type="Proteomes" id="UP000601789">
    <property type="component" value="Unassembled WGS sequence"/>
</dbReference>
<sequence>MDRNFQRALPHVLKHEGGFVNLVADPGGATNKGVTLASFRAYVKPNGTVDDLKAITDAQVATVYYRHYWSAVNAQALPSGIDYAVFDFAVNSGPARAAKYLQAALGVAQDGRVGPQTIAAAEKANARDVIDALCDNRLAFLKRIKNKGKLMWDTFGKGWSRRVEDVRKTAQLMVGHPADIKEVVREVPVSVDKPTVPVAVENEVKQKTGLWSWITGLFSSGALGLGWLAGMDWQAIVAIGGVVLVFLVVIFLMRRQIIAGVKEIREGLA</sequence>
<evidence type="ECO:0000313" key="5">
    <source>
        <dbReference type="Proteomes" id="UP000601789"/>
    </source>
</evidence>
<dbReference type="CDD" id="cd13926">
    <property type="entry name" value="N-acetylmuramidase_GH108"/>
    <property type="match status" value="1"/>
</dbReference>
<dbReference type="InterPro" id="IPR008565">
    <property type="entry name" value="TtsA-like_GH18_dom"/>
</dbReference>
<feature type="domain" description="TtsA-like Glycoside hydrolase family 108" evidence="2">
    <location>
        <begin position="10"/>
        <end position="93"/>
    </location>
</feature>
<dbReference type="InterPro" id="IPR018537">
    <property type="entry name" value="Peptidoglycan-bd_3"/>
</dbReference>
<evidence type="ECO:0000259" key="3">
    <source>
        <dbReference type="Pfam" id="PF09374"/>
    </source>
</evidence>
<dbReference type="GO" id="GO:0016787">
    <property type="term" value="F:hydrolase activity"/>
    <property type="evidence" value="ECO:0007669"/>
    <property type="project" value="UniProtKB-KW"/>
</dbReference>